<evidence type="ECO:0000313" key="4">
    <source>
        <dbReference type="EMBL" id="ROT61871.1"/>
    </source>
</evidence>
<gene>
    <name evidence="4" type="ORF">C7M84_020336</name>
</gene>
<protein>
    <submittedName>
        <fullName evidence="4">C-type lectin-like protein</fullName>
    </submittedName>
</protein>
<dbReference type="Pfam" id="PF00059">
    <property type="entry name" value="Lectin_C"/>
    <property type="match status" value="1"/>
</dbReference>
<dbReference type="PANTHER" id="PTHR22801:SF63">
    <property type="entry name" value="C-TYPE LECTIN DOMAIN-CONTAINING PROTEIN"/>
    <property type="match status" value="1"/>
</dbReference>
<evidence type="ECO:0000256" key="1">
    <source>
        <dbReference type="SAM" id="MobiDB-lite"/>
    </source>
</evidence>
<feature type="region of interest" description="Disordered" evidence="1">
    <location>
        <begin position="61"/>
        <end position="86"/>
    </location>
</feature>
<dbReference type="InterPro" id="IPR016186">
    <property type="entry name" value="C-type_lectin-like/link_sf"/>
</dbReference>
<feature type="compositionally biased region" description="Low complexity" evidence="1">
    <location>
        <begin position="67"/>
        <end position="77"/>
    </location>
</feature>
<dbReference type="PROSITE" id="PS50041">
    <property type="entry name" value="C_TYPE_LECTIN_2"/>
    <property type="match status" value="1"/>
</dbReference>
<dbReference type="SUPFAM" id="SSF56436">
    <property type="entry name" value="C-type lectin-like"/>
    <property type="match status" value="1"/>
</dbReference>
<sequence length="509" mass="55644">MASGRLLVLLATVSVILQAGSSVIAEADDHYSGLETTAGEDLPGEDLGASSDELVVSQDEYDDDQISDSSDNDTISDPGRQNKLITNDDTFTTSLLMDIRDILYRDKEQSSPPEAVTQQLEDLSESTKDALEGMASSVARLRENTDQKVSIVLETFSTLKLLVLSQGEQLRALAGRLEAVESKTTSFHTEMRSLKRSVEEVELAVRERKAQADVYAYFGSNHLDDAPPEPPANLTDLDDRIGTASHSLDALTSKMQLISSAVDTIRGELQKVQLNVTDLEVAPSAEEGVSETTPGPAACECDTAELEVSVANLREDQREQKESLQEITKKVEDLAGLHDSVRRVNGLVTAHGGRLREAEEKLQGMTTVKKDVVAVQSSLQHLQEEMMDSKRTVITGNGTVSVSMNNLCVWPYKRGGGGCFHVHTDSRLSWSDARDRCRQMQGDLAAPKRYGLFRQFMIEQRLGRAYTYWLGASDAEEEGAWLWVDGRHGSRACGRPTSPTKGAPPTASP</sequence>
<reference evidence="4 5" key="2">
    <citation type="submission" date="2019-01" db="EMBL/GenBank/DDBJ databases">
        <title>The decoding of complex shrimp genome reveals the adaptation for benthos swimmer, frequently molting mechanism and breeding impact on genome.</title>
        <authorList>
            <person name="Sun Y."/>
            <person name="Gao Y."/>
            <person name="Yu Y."/>
        </authorList>
    </citation>
    <scope>NUCLEOTIDE SEQUENCE [LARGE SCALE GENOMIC DNA]</scope>
    <source>
        <tissue evidence="4">Muscle</tissue>
    </source>
</reference>
<organism evidence="4 5">
    <name type="scientific">Penaeus vannamei</name>
    <name type="common">Whiteleg shrimp</name>
    <name type="synonym">Litopenaeus vannamei</name>
    <dbReference type="NCBI Taxonomy" id="6689"/>
    <lineage>
        <taxon>Eukaryota</taxon>
        <taxon>Metazoa</taxon>
        <taxon>Ecdysozoa</taxon>
        <taxon>Arthropoda</taxon>
        <taxon>Crustacea</taxon>
        <taxon>Multicrustacea</taxon>
        <taxon>Malacostraca</taxon>
        <taxon>Eumalacostraca</taxon>
        <taxon>Eucarida</taxon>
        <taxon>Decapoda</taxon>
        <taxon>Dendrobranchiata</taxon>
        <taxon>Penaeoidea</taxon>
        <taxon>Penaeidae</taxon>
        <taxon>Penaeus</taxon>
    </lineage>
</organism>
<dbReference type="AlphaFoldDB" id="A0A423SCE2"/>
<dbReference type="OrthoDB" id="2142683at2759"/>
<feature type="domain" description="C-type lectin" evidence="3">
    <location>
        <begin position="415"/>
        <end position="509"/>
    </location>
</feature>
<reference evidence="4 5" key="1">
    <citation type="submission" date="2018-04" db="EMBL/GenBank/DDBJ databases">
        <authorList>
            <person name="Zhang X."/>
            <person name="Yuan J."/>
            <person name="Li F."/>
            <person name="Xiang J."/>
        </authorList>
    </citation>
    <scope>NUCLEOTIDE SEQUENCE [LARGE SCALE GENOMIC DNA]</scope>
    <source>
        <tissue evidence="4">Muscle</tissue>
    </source>
</reference>
<dbReference type="Proteomes" id="UP000283509">
    <property type="component" value="Unassembled WGS sequence"/>
</dbReference>
<name>A0A423SCE2_PENVA</name>
<keyword evidence="2" id="KW-0732">Signal</keyword>
<dbReference type="GO" id="GO:0030246">
    <property type="term" value="F:carbohydrate binding"/>
    <property type="evidence" value="ECO:0007669"/>
    <property type="project" value="UniProtKB-KW"/>
</dbReference>
<evidence type="ECO:0000256" key="2">
    <source>
        <dbReference type="SAM" id="SignalP"/>
    </source>
</evidence>
<dbReference type="PANTHER" id="PTHR22801">
    <property type="entry name" value="LITHOSTATHINE"/>
    <property type="match status" value="1"/>
</dbReference>
<comment type="caution">
    <text evidence="4">The sequence shown here is derived from an EMBL/GenBank/DDBJ whole genome shotgun (WGS) entry which is preliminary data.</text>
</comment>
<dbReference type="EMBL" id="QCYY01003969">
    <property type="protein sequence ID" value="ROT61871.1"/>
    <property type="molecule type" value="Genomic_DNA"/>
</dbReference>
<keyword evidence="4" id="KW-0430">Lectin</keyword>
<evidence type="ECO:0000259" key="3">
    <source>
        <dbReference type="PROSITE" id="PS50041"/>
    </source>
</evidence>
<keyword evidence="5" id="KW-1185">Reference proteome</keyword>
<dbReference type="InterPro" id="IPR016187">
    <property type="entry name" value="CTDL_fold"/>
</dbReference>
<dbReference type="Gene3D" id="3.10.100.10">
    <property type="entry name" value="Mannose-Binding Protein A, subunit A"/>
    <property type="match status" value="1"/>
</dbReference>
<feature type="signal peptide" evidence="2">
    <location>
        <begin position="1"/>
        <end position="25"/>
    </location>
</feature>
<dbReference type="InterPro" id="IPR050801">
    <property type="entry name" value="Ca-Dep_Lectins_ImmuneDev"/>
</dbReference>
<evidence type="ECO:0000313" key="5">
    <source>
        <dbReference type="Proteomes" id="UP000283509"/>
    </source>
</evidence>
<proteinExistence type="predicted"/>
<feature type="chain" id="PRO_5019183816" evidence="2">
    <location>
        <begin position="26"/>
        <end position="509"/>
    </location>
</feature>
<dbReference type="InterPro" id="IPR001304">
    <property type="entry name" value="C-type_lectin-like"/>
</dbReference>
<accession>A0A423SCE2</accession>